<dbReference type="AlphaFoldDB" id="A0A139A5I6"/>
<feature type="compositionally biased region" description="Low complexity" evidence="1">
    <location>
        <begin position="332"/>
        <end position="343"/>
    </location>
</feature>
<name>A0A139A5I6_GONPJ</name>
<feature type="region of interest" description="Disordered" evidence="1">
    <location>
        <begin position="383"/>
        <end position="421"/>
    </location>
</feature>
<dbReference type="EMBL" id="KQ965792">
    <property type="protein sequence ID" value="KXS12001.1"/>
    <property type="molecule type" value="Genomic_DNA"/>
</dbReference>
<evidence type="ECO:0000313" key="2">
    <source>
        <dbReference type="EMBL" id="KXS12001.1"/>
    </source>
</evidence>
<reference evidence="2 3" key="1">
    <citation type="journal article" date="2015" name="Genome Biol. Evol.">
        <title>Phylogenomic analyses indicate that early fungi evolved digesting cell walls of algal ancestors of land plants.</title>
        <authorList>
            <person name="Chang Y."/>
            <person name="Wang S."/>
            <person name="Sekimoto S."/>
            <person name="Aerts A.L."/>
            <person name="Choi C."/>
            <person name="Clum A."/>
            <person name="LaButti K.M."/>
            <person name="Lindquist E.A."/>
            <person name="Yee Ngan C."/>
            <person name="Ohm R.A."/>
            <person name="Salamov A.A."/>
            <person name="Grigoriev I.V."/>
            <person name="Spatafora J.W."/>
            <person name="Berbee M.L."/>
        </authorList>
    </citation>
    <scope>NUCLEOTIDE SEQUENCE [LARGE SCALE GENOMIC DNA]</scope>
    <source>
        <strain evidence="2 3">JEL478</strain>
    </source>
</reference>
<evidence type="ECO:0000256" key="1">
    <source>
        <dbReference type="SAM" id="MobiDB-lite"/>
    </source>
</evidence>
<feature type="compositionally biased region" description="Low complexity" evidence="1">
    <location>
        <begin position="564"/>
        <end position="578"/>
    </location>
</feature>
<feature type="region of interest" description="Disordered" evidence="1">
    <location>
        <begin position="313"/>
        <end position="370"/>
    </location>
</feature>
<feature type="compositionally biased region" description="Low complexity" evidence="1">
    <location>
        <begin position="503"/>
        <end position="515"/>
    </location>
</feature>
<feature type="region of interest" description="Disordered" evidence="1">
    <location>
        <begin position="77"/>
        <end position="129"/>
    </location>
</feature>
<feature type="compositionally biased region" description="Basic and acidic residues" evidence="1">
    <location>
        <begin position="469"/>
        <end position="484"/>
    </location>
</feature>
<gene>
    <name evidence="2" type="ORF">M427DRAFT_412004</name>
</gene>
<feature type="compositionally biased region" description="Low complexity" evidence="1">
    <location>
        <begin position="313"/>
        <end position="324"/>
    </location>
</feature>
<feature type="compositionally biased region" description="Low complexity" evidence="1">
    <location>
        <begin position="255"/>
        <end position="285"/>
    </location>
</feature>
<organism evidence="2 3">
    <name type="scientific">Gonapodya prolifera (strain JEL478)</name>
    <name type="common">Monoblepharis prolifera</name>
    <dbReference type="NCBI Taxonomy" id="1344416"/>
    <lineage>
        <taxon>Eukaryota</taxon>
        <taxon>Fungi</taxon>
        <taxon>Fungi incertae sedis</taxon>
        <taxon>Chytridiomycota</taxon>
        <taxon>Chytridiomycota incertae sedis</taxon>
        <taxon>Monoblepharidomycetes</taxon>
        <taxon>Monoblepharidales</taxon>
        <taxon>Gonapodyaceae</taxon>
        <taxon>Gonapodya</taxon>
    </lineage>
</organism>
<protein>
    <submittedName>
        <fullName evidence="2">Uncharacterized protein</fullName>
    </submittedName>
</protein>
<keyword evidence="3" id="KW-1185">Reference proteome</keyword>
<feature type="compositionally biased region" description="Low complexity" evidence="1">
    <location>
        <begin position="438"/>
        <end position="451"/>
    </location>
</feature>
<sequence length="628" mass="65862">MADTALLVFPSLGRTGGGLKGWRTPSPKGGDTEAEAERTQEQVGMPPPPLVQGVRVSKDIEEGIAMRRKSALRFLGGISLVGQQRRANGEGRRPKDGAPGDPADPADVQRASGGARVEVRDGDRDGEVGVGVGLRPWDMLQLGHTHTDEDTSHPAAAAALRIPHMHRTHSTHGTFESTQSTDSLIPPHPILVHNAHSSPAATRAHPPLHALSLSIPSPTPLVIPDLPFPFAGPPSPPSSITSAPPRAYSPPSPSTPSSSISLRSHSRSSSASSTSSTAPTARQTLPAPPSRPAQPTPLDAALRFLDPRRTSASVSVSATASGAATGTGTGAGTPPNSTTTTTPAEKHAPKPPRWPIPRRARSLSQADLRSDSLRVRDRVRLREREREREQGRGREKERGRERGRDRDRERPSPRDWGRPYVRELFKDRDLFAFPPATSTATLSTSAGTAGTKHPLTSPDNLLTPRPRPRRPDARGRTGRSKDRAAASVVGGGTVGVGAGGAGDSAVGSASTSSSTHPARPPLPASTHASPSSAPAHAHGAPARLGSAQASPPSTRPGVLHQYGSSSSLTHTPHTSHAAHAPRPRAHTDAAPRGRAGAGAGFARLSQLPSRTPLPRHTRPQSGPRMHPR</sequence>
<feature type="compositionally biased region" description="Low complexity" evidence="1">
    <location>
        <begin position="524"/>
        <end position="542"/>
    </location>
</feature>
<dbReference type="Proteomes" id="UP000070544">
    <property type="component" value="Unassembled WGS sequence"/>
</dbReference>
<feature type="compositionally biased region" description="Basic and acidic residues" evidence="1">
    <location>
        <begin position="87"/>
        <end position="98"/>
    </location>
</feature>
<feature type="compositionally biased region" description="Basic and acidic residues" evidence="1">
    <location>
        <begin position="117"/>
        <end position="127"/>
    </location>
</feature>
<feature type="compositionally biased region" description="Pro residues" evidence="1">
    <location>
        <begin position="286"/>
        <end position="295"/>
    </location>
</feature>
<proteinExistence type="predicted"/>
<feature type="compositionally biased region" description="Gly residues" evidence="1">
    <location>
        <begin position="489"/>
        <end position="502"/>
    </location>
</feature>
<feature type="region of interest" description="Disordered" evidence="1">
    <location>
        <begin position="233"/>
        <end position="297"/>
    </location>
</feature>
<evidence type="ECO:0000313" key="3">
    <source>
        <dbReference type="Proteomes" id="UP000070544"/>
    </source>
</evidence>
<accession>A0A139A5I6</accession>
<feature type="region of interest" description="Disordered" evidence="1">
    <location>
        <begin position="1"/>
        <end position="52"/>
    </location>
</feature>
<feature type="region of interest" description="Disordered" evidence="1">
    <location>
        <begin position="438"/>
        <end position="628"/>
    </location>
</feature>